<feature type="non-terminal residue" evidence="2">
    <location>
        <position position="1"/>
    </location>
</feature>
<proteinExistence type="predicted"/>
<accession>A0AAV2RLU1</accession>
<sequence>IRRSSDLSWHPLEAGTPSPTRLRRPLDLPIDYSPEESPSPSAAGAKFLTVPTFEAARYYTMNNRRTSSSIDSEVSISVHGPTTEEEFLMASIDATPSHDAISSSNDGFLSPHYINILNREDNDNHIDDHNKSRSKSLELPTFNHIQIRRKSEDIEAKKKKTLLESSHTPLLCEVWEKQEPIQSTNLTASSPHVIQTLESILSVRLSQALLRRGSGWGGSQSSLEKLSQFLRDHKPCESPPKNKNSYSVLSLQNGKPEDHELSDDNESPRVDVMTFINPLPNGGVCHGVCVPDAPIEIESSLTVT</sequence>
<evidence type="ECO:0000313" key="3">
    <source>
        <dbReference type="Proteomes" id="UP001497623"/>
    </source>
</evidence>
<comment type="caution">
    <text evidence="2">The sequence shown here is derived from an EMBL/GenBank/DDBJ whole genome shotgun (WGS) entry which is preliminary data.</text>
</comment>
<evidence type="ECO:0000313" key="2">
    <source>
        <dbReference type="EMBL" id="CAL4129028.1"/>
    </source>
</evidence>
<dbReference type="Proteomes" id="UP001497623">
    <property type="component" value="Unassembled WGS sequence"/>
</dbReference>
<feature type="region of interest" description="Disordered" evidence="1">
    <location>
        <begin position="232"/>
        <end position="267"/>
    </location>
</feature>
<protein>
    <submittedName>
        <fullName evidence="2">Uncharacterized protein</fullName>
    </submittedName>
</protein>
<dbReference type="EMBL" id="CAXKWB010025918">
    <property type="protein sequence ID" value="CAL4129028.1"/>
    <property type="molecule type" value="Genomic_DNA"/>
</dbReference>
<feature type="region of interest" description="Disordered" evidence="1">
    <location>
        <begin position="1"/>
        <end position="43"/>
    </location>
</feature>
<feature type="compositionally biased region" description="Polar residues" evidence="1">
    <location>
        <begin position="241"/>
        <end position="253"/>
    </location>
</feature>
<reference evidence="2 3" key="1">
    <citation type="submission" date="2024-05" db="EMBL/GenBank/DDBJ databases">
        <authorList>
            <person name="Wallberg A."/>
        </authorList>
    </citation>
    <scope>NUCLEOTIDE SEQUENCE [LARGE SCALE GENOMIC DNA]</scope>
</reference>
<gene>
    <name evidence="2" type="ORF">MNOR_LOCUS26232</name>
</gene>
<organism evidence="2 3">
    <name type="scientific">Meganyctiphanes norvegica</name>
    <name type="common">Northern krill</name>
    <name type="synonym">Thysanopoda norvegica</name>
    <dbReference type="NCBI Taxonomy" id="48144"/>
    <lineage>
        <taxon>Eukaryota</taxon>
        <taxon>Metazoa</taxon>
        <taxon>Ecdysozoa</taxon>
        <taxon>Arthropoda</taxon>
        <taxon>Crustacea</taxon>
        <taxon>Multicrustacea</taxon>
        <taxon>Malacostraca</taxon>
        <taxon>Eumalacostraca</taxon>
        <taxon>Eucarida</taxon>
        <taxon>Euphausiacea</taxon>
        <taxon>Euphausiidae</taxon>
        <taxon>Meganyctiphanes</taxon>
    </lineage>
</organism>
<evidence type="ECO:0000256" key="1">
    <source>
        <dbReference type="SAM" id="MobiDB-lite"/>
    </source>
</evidence>
<dbReference type="AlphaFoldDB" id="A0AAV2RLU1"/>
<name>A0AAV2RLU1_MEGNR</name>
<keyword evidence="3" id="KW-1185">Reference proteome</keyword>